<dbReference type="Proteomes" id="UP001338309">
    <property type="component" value="Unassembled WGS sequence"/>
</dbReference>
<organism evidence="2 3">
    <name type="scientific">Algoriphagus confluentis</name>
    <dbReference type="NCBI Taxonomy" id="1697556"/>
    <lineage>
        <taxon>Bacteria</taxon>
        <taxon>Pseudomonadati</taxon>
        <taxon>Bacteroidota</taxon>
        <taxon>Cytophagia</taxon>
        <taxon>Cytophagales</taxon>
        <taxon>Cyclobacteriaceae</taxon>
        <taxon>Algoriphagus</taxon>
    </lineage>
</organism>
<dbReference type="EMBL" id="BTPD01000009">
    <property type="protein sequence ID" value="GMQ30225.1"/>
    <property type="molecule type" value="Genomic_DNA"/>
</dbReference>
<evidence type="ECO:0000313" key="2">
    <source>
        <dbReference type="EMBL" id="GMQ30225.1"/>
    </source>
</evidence>
<proteinExistence type="predicted"/>
<keyword evidence="1" id="KW-0732">Signal</keyword>
<sequence>MKNIYLTFLLVFTFAFLANAQKKDTTSLISRSRLWESNLSKVDQNQLEKLKKLHYLNSDSLIDIVNIDDLMGHGKSG</sequence>
<accession>A0ABQ6PSI6</accession>
<feature type="signal peptide" evidence="1">
    <location>
        <begin position="1"/>
        <end position="20"/>
    </location>
</feature>
<name>A0ABQ6PSI6_9BACT</name>
<gene>
    <name evidence="2" type="ORF">Aconfl_28680</name>
</gene>
<comment type="caution">
    <text evidence="2">The sequence shown here is derived from an EMBL/GenBank/DDBJ whole genome shotgun (WGS) entry which is preliminary data.</text>
</comment>
<protein>
    <submittedName>
        <fullName evidence="2">Uncharacterized protein</fullName>
    </submittedName>
</protein>
<keyword evidence="3" id="KW-1185">Reference proteome</keyword>
<evidence type="ECO:0000313" key="3">
    <source>
        <dbReference type="Proteomes" id="UP001338309"/>
    </source>
</evidence>
<evidence type="ECO:0000256" key="1">
    <source>
        <dbReference type="SAM" id="SignalP"/>
    </source>
</evidence>
<reference evidence="2 3" key="1">
    <citation type="submission" date="2023-08" db="EMBL/GenBank/DDBJ databases">
        <title>Draft genome sequence of Algoriphagus confluentis.</title>
        <authorList>
            <person name="Takatani N."/>
            <person name="Hosokawa M."/>
            <person name="Sawabe T."/>
        </authorList>
    </citation>
    <scope>NUCLEOTIDE SEQUENCE [LARGE SCALE GENOMIC DNA]</scope>
    <source>
        <strain evidence="2 3">NBRC 111222</strain>
    </source>
</reference>
<feature type="chain" id="PRO_5047125989" evidence="1">
    <location>
        <begin position="21"/>
        <end position="77"/>
    </location>
</feature>